<feature type="chain" id="PRO_5026087633" description="Secreted protein" evidence="1">
    <location>
        <begin position="28"/>
        <end position="75"/>
    </location>
</feature>
<feature type="signal peptide" evidence="1">
    <location>
        <begin position="1"/>
        <end position="27"/>
    </location>
</feature>
<protein>
    <recommendedName>
        <fullName evidence="4">Secreted protein</fullName>
    </recommendedName>
</protein>
<sequence length="75" mass="8092">MNQKIKFTLGVAALATLPLTLAASALAQDTEERGYEVGHVSEVSNEVEEWQVVKNVEEGVFGPYEVIETATSAPQ</sequence>
<evidence type="ECO:0000313" key="3">
    <source>
        <dbReference type="Proteomes" id="UP000481583"/>
    </source>
</evidence>
<organism evidence="2 3">
    <name type="scientific">Streptomyces coryli</name>
    <dbReference type="NCBI Taxonomy" id="1128680"/>
    <lineage>
        <taxon>Bacteria</taxon>
        <taxon>Bacillati</taxon>
        <taxon>Actinomycetota</taxon>
        <taxon>Actinomycetes</taxon>
        <taxon>Kitasatosporales</taxon>
        <taxon>Streptomycetaceae</taxon>
        <taxon>Streptomyces</taxon>
    </lineage>
</organism>
<keyword evidence="3" id="KW-1185">Reference proteome</keyword>
<comment type="caution">
    <text evidence="2">The sequence shown here is derived from an EMBL/GenBank/DDBJ whole genome shotgun (WGS) entry which is preliminary data.</text>
</comment>
<proteinExistence type="predicted"/>
<evidence type="ECO:0008006" key="4">
    <source>
        <dbReference type="Google" id="ProtNLM"/>
    </source>
</evidence>
<reference evidence="2 3" key="1">
    <citation type="submission" date="2020-02" db="EMBL/GenBank/DDBJ databases">
        <title>Whole-genome analyses of novel actinobacteria.</title>
        <authorList>
            <person name="Sahin N."/>
        </authorList>
    </citation>
    <scope>NUCLEOTIDE SEQUENCE [LARGE SCALE GENOMIC DNA]</scope>
    <source>
        <strain evidence="2 3">A7024</strain>
    </source>
</reference>
<evidence type="ECO:0000313" key="2">
    <source>
        <dbReference type="EMBL" id="NGN66119.1"/>
    </source>
</evidence>
<evidence type="ECO:0000256" key="1">
    <source>
        <dbReference type="SAM" id="SignalP"/>
    </source>
</evidence>
<name>A0A6G4U1H7_9ACTN</name>
<dbReference type="EMBL" id="JAAKZV010000084">
    <property type="protein sequence ID" value="NGN66119.1"/>
    <property type="molecule type" value="Genomic_DNA"/>
</dbReference>
<gene>
    <name evidence="2" type="ORF">G5C51_19750</name>
</gene>
<accession>A0A6G4U1H7</accession>
<dbReference type="RefSeq" id="WP_165239196.1">
    <property type="nucleotide sequence ID" value="NZ_JAAKZV010000084.1"/>
</dbReference>
<dbReference type="AlphaFoldDB" id="A0A6G4U1H7"/>
<dbReference type="Proteomes" id="UP000481583">
    <property type="component" value="Unassembled WGS sequence"/>
</dbReference>
<keyword evidence="1" id="KW-0732">Signal</keyword>